<dbReference type="HOGENOM" id="CLU_1654831_0_0_1"/>
<reference evidence="1" key="2">
    <citation type="submission" date="2015-03" db="UniProtKB">
        <authorList>
            <consortium name="EnsemblPlants"/>
        </authorList>
    </citation>
    <scope>IDENTIFICATION</scope>
</reference>
<evidence type="ECO:0000313" key="1">
    <source>
        <dbReference type="EnsemblPlants" id="OBART02G09670.1"/>
    </source>
</evidence>
<protein>
    <submittedName>
        <fullName evidence="1">Uncharacterized protein</fullName>
    </submittedName>
</protein>
<proteinExistence type="predicted"/>
<dbReference type="Proteomes" id="UP000026960">
    <property type="component" value="Chromosome 2"/>
</dbReference>
<organism evidence="1">
    <name type="scientific">Oryza barthii</name>
    <dbReference type="NCBI Taxonomy" id="65489"/>
    <lineage>
        <taxon>Eukaryota</taxon>
        <taxon>Viridiplantae</taxon>
        <taxon>Streptophyta</taxon>
        <taxon>Embryophyta</taxon>
        <taxon>Tracheophyta</taxon>
        <taxon>Spermatophyta</taxon>
        <taxon>Magnoliopsida</taxon>
        <taxon>Liliopsida</taxon>
        <taxon>Poales</taxon>
        <taxon>Poaceae</taxon>
        <taxon>BOP clade</taxon>
        <taxon>Oryzoideae</taxon>
        <taxon>Oryzeae</taxon>
        <taxon>Oryzinae</taxon>
        <taxon>Oryza</taxon>
    </lineage>
</organism>
<dbReference type="EnsemblPlants" id="OBART02G09670.1">
    <property type="protein sequence ID" value="OBART02G09670.1"/>
    <property type="gene ID" value="OBART02G09670"/>
</dbReference>
<accession>A0A0D3F2S6</accession>
<reference evidence="1" key="1">
    <citation type="journal article" date="2009" name="Rice">
        <title>De Novo Next Generation Sequencing of Plant Genomes.</title>
        <authorList>
            <person name="Rounsley S."/>
            <person name="Marri P.R."/>
            <person name="Yu Y."/>
            <person name="He R."/>
            <person name="Sisneros N."/>
            <person name="Goicoechea J.L."/>
            <person name="Lee S.J."/>
            <person name="Angelova A."/>
            <person name="Kudrna D."/>
            <person name="Luo M."/>
            <person name="Affourtit J."/>
            <person name="Desany B."/>
            <person name="Knight J."/>
            <person name="Niazi F."/>
            <person name="Egholm M."/>
            <person name="Wing R.A."/>
        </authorList>
    </citation>
    <scope>NUCLEOTIDE SEQUENCE [LARGE SCALE GENOMIC DNA]</scope>
    <source>
        <strain evidence="1">cv. IRGC 105608</strain>
    </source>
</reference>
<dbReference type="PaxDb" id="65489-OBART02G09670.1"/>
<dbReference type="Gramene" id="OBART02G09670.1">
    <property type="protein sequence ID" value="OBART02G09670.1"/>
    <property type="gene ID" value="OBART02G09670"/>
</dbReference>
<sequence>MARLTAPRRRCCPTLAPRLGYGPSSTSATLWPLQHQLRLRSHLLLDVVVWEVRKRGVTVKDMTDVQLFVFQGVHTKTNDNGGTRNSSVRKTTKQHTCGYLQARHLENVMDTGGRLNCVAYAYKHIFIVGVLRHLRKSCYHERSTKAVVPEYINDFHRQLP</sequence>
<name>A0A0D3F2S6_9ORYZ</name>
<dbReference type="AlphaFoldDB" id="A0A0D3F2S6"/>
<keyword evidence="2" id="KW-1185">Reference proteome</keyword>
<evidence type="ECO:0000313" key="2">
    <source>
        <dbReference type="Proteomes" id="UP000026960"/>
    </source>
</evidence>